<feature type="domain" description="F-box" evidence="2">
    <location>
        <begin position="1"/>
        <end position="47"/>
    </location>
</feature>
<name>A0A9W9IH09_9EURO</name>
<keyword evidence="4" id="KW-1185">Reference proteome</keyword>
<sequence>MVCNLPTELVQLVLRSCDTATYLQLAFCCRSLFELATTSRELVLHQLRQTPGSMDGLKALSTNELFQLLMKRSHQELFGAEHFSERKFIDFHGQKLDARASTLEVPVLKNRALLAFKGDESVYLVDIRAGTVWPRRRLESPAKHLGNIEVLHTSFNIHGAYVLHQFRPFPDKELDTTHPFVQQALRSKSHGDVFLAYHEFATGTVLLYSFHDQMEYDPIAFAAHRSEKFAISWQHRHNAQDHQVVLYTLDDHDHNLYEDEEDEDDSQGERSEQNQPQETEISQIICTEHSSWKIASILILPGSTYDPTLLTEMNDTRTSDAALEGKGPTMKLTFNDRGGQLLHHYRGHTLFSSFQRIHSISTVPEPNVRDNTCVAAYTSALMLQFSIGIPFFATHRTGDQSPRMGTCHWQYLAVGIATHRVEHWTVACLLRSESFPQAHRCTHVMNLDRGRRFDDWLVLAQLGGYQESNTSHGSLIAASPLGTRVASASWKTVTVWALEPQVLIDEETGHYPESWINSAELTELRPAVIQLEAVCSQLRFTDKEDELVAITDRGLLFLDIRPSGRGAQTVELRKSWMQG</sequence>
<evidence type="ECO:0000256" key="1">
    <source>
        <dbReference type="SAM" id="MobiDB-lite"/>
    </source>
</evidence>
<evidence type="ECO:0000313" key="3">
    <source>
        <dbReference type="EMBL" id="KAJ5175486.1"/>
    </source>
</evidence>
<dbReference type="PROSITE" id="PS50181">
    <property type="entry name" value="FBOX"/>
    <property type="match status" value="1"/>
</dbReference>
<dbReference type="GeneID" id="81422664"/>
<dbReference type="AlphaFoldDB" id="A0A9W9IH09"/>
<evidence type="ECO:0000259" key="2">
    <source>
        <dbReference type="PROSITE" id="PS50181"/>
    </source>
</evidence>
<dbReference type="Proteomes" id="UP001149163">
    <property type="component" value="Unassembled WGS sequence"/>
</dbReference>
<reference evidence="3" key="1">
    <citation type="submission" date="2022-11" db="EMBL/GenBank/DDBJ databases">
        <authorList>
            <person name="Petersen C."/>
        </authorList>
    </citation>
    <scope>NUCLEOTIDE SEQUENCE</scope>
    <source>
        <strain evidence="3">IBT 26290</strain>
    </source>
</reference>
<dbReference type="InterPro" id="IPR001810">
    <property type="entry name" value="F-box_dom"/>
</dbReference>
<comment type="caution">
    <text evidence="3">The sequence shown here is derived from an EMBL/GenBank/DDBJ whole genome shotgun (WGS) entry which is preliminary data.</text>
</comment>
<dbReference type="RefSeq" id="XP_056547094.1">
    <property type="nucleotide sequence ID" value="XM_056683488.1"/>
</dbReference>
<dbReference type="EMBL" id="JAPQKN010000001">
    <property type="protein sequence ID" value="KAJ5175486.1"/>
    <property type="molecule type" value="Genomic_DNA"/>
</dbReference>
<reference evidence="3" key="2">
    <citation type="journal article" date="2023" name="IMA Fungus">
        <title>Comparative genomic study of the Penicillium genus elucidates a diverse pangenome and 15 lateral gene transfer events.</title>
        <authorList>
            <person name="Petersen C."/>
            <person name="Sorensen T."/>
            <person name="Nielsen M.R."/>
            <person name="Sondergaard T.E."/>
            <person name="Sorensen J.L."/>
            <person name="Fitzpatrick D.A."/>
            <person name="Frisvad J.C."/>
            <person name="Nielsen K.L."/>
        </authorList>
    </citation>
    <scope>NUCLEOTIDE SEQUENCE</scope>
    <source>
        <strain evidence="3">IBT 26290</strain>
    </source>
</reference>
<gene>
    <name evidence="3" type="ORF">N7482_001363</name>
</gene>
<dbReference type="OrthoDB" id="6058203at2759"/>
<dbReference type="Pfam" id="PF00646">
    <property type="entry name" value="F-box"/>
    <property type="match status" value="1"/>
</dbReference>
<organism evidence="3 4">
    <name type="scientific">Penicillium canariense</name>
    <dbReference type="NCBI Taxonomy" id="189055"/>
    <lineage>
        <taxon>Eukaryota</taxon>
        <taxon>Fungi</taxon>
        <taxon>Dikarya</taxon>
        <taxon>Ascomycota</taxon>
        <taxon>Pezizomycotina</taxon>
        <taxon>Eurotiomycetes</taxon>
        <taxon>Eurotiomycetidae</taxon>
        <taxon>Eurotiales</taxon>
        <taxon>Aspergillaceae</taxon>
        <taxon>Penicillium</taxon>
    </lineage>
</organism>
<protein>
    <recommendedName>
        <fullName evidence="2">F-box domain-containing protein</fullName>
    </recommendedName>
</protein>
<proteinExistence type="predicted"/>
<feature type="region of interest" description="Disordered" evidence="1">
    <location>
        <begin position="258"/>
        <end position="279"/>
    </location>
</feature>
<evidence type="ECO:0000313" key="4">
    <source>
        <dbReference type="Proteomes" id="UP001149163"/>
    </source>
</evidence>
<accession>A0A9W9IH09</accession>